<dbReference type="InterPro" id="IPR036922">
    <property type="entry name" value="Rieske_2Fe-2S_sf"/>
</dbReference>
<keyword evidence="2" id="KW-0285">Flavoprotein</keyword>
<dbReference type="GO" id="GO:0005737">
    <property type="term" value="C:cytoplasm"/>
    <property type="evidence" value="ECO:0007669"/>
    <property type="project" value="TreeGrafter"/>
</dbReference>
<evidence type="ECO:0000256" key="5">
    <source>
        <dbReference type="ARBA" id="ARBA00022827"/>
    </source>
</evidence>
<dbReference type="InterPro" id="IPR016156">
    <property type="entry name" value="FAD/NAD-linked_Rdtase_dimer_sf"/>
</dbReference>
<evidence type="ECO:0000256" key="7">
    <source>
        <dbReference type="ARBA" id="ARBA00023004"/>
    </source>
</evidence>
<feature type="domain" description="Rieske" evidence="9">
    <location>
        <begin position="13"/>
        <end position="108"/>
    </location>
</feature>
<dbReference type="RefSeq" id="WP_109271194.1">
    <property type="nucleotide sequence ID" value="NZ_QFFF01000001.1"/>
</dbReference>
<proteinExistence type="predicted"/>
<dbReference type="PANTHER" id="PTHR43557:SF2">
    <property type="entry name" value="RIESKE DOMAIN-CONTAINING PROTEIN-RELATED"/>
    <property type="match status" value="1"/>
</dbReference>
<dbReference type="SUPFAM" id="SSF51905">
    <property type="entry name" value="FAD/NAD(P)-binding domain"/>
    <property type="match status" value="1"/>
</dbReference>
<protein>
    <submittedName>
        <fullName evidence="10">Pyridine nucleotide-disulfide oxidoreductase</fullName>
    </submittedName>
</protein>
<evidence type="ECO:0000256" key="1">
    <source>
        <dbReference type="ARBA" id="ARBA00001974"/>
    </source>
</evidence>
<dbReference type="InterPro" id="IPR017941">
    <property type="entry name" value="Rieske_2Fe-2S"/>
</dbReference>
<dbReference type="Pfam" id="PF14759">
    <property type="entry name" value="Reductase_C"/>
    <property type="match status" value="1"/>
</dbReference>
<evidence type="ECO:0000256" key="8">
    <source>
        <dbReference type="ARBA" id="ARBA00023014"/>
    </source>
</evidence>
<evidence type="ECO:0000313" key="11">
    <source>
        <dbReference type="Proteomes" id="UP000245916"/>
    </source>
</evidence>
<dbReference type="EMBL" id="QFFF01000001">
    <property type="protein sequence ID" value="PWG03056.1"/>
    <property type="molecule type" value="Genomic_DNA"/>
</dbReference>
<dbReference type="Gene3D" id="2.102.10.10">
    <property type="entry name" value="Rieske [2Fe-2S] iron-sulphur domain"/>
    <property type="match status" value="1"/>
</dbReference>
<accession>A0A2U2J3Y3</accession>
<organism evidence="10 11">
    <name type="scientific">Allosphingosinicella humi</name>
    <dbReference type="NCBI Taxonomy" id="2068657"/>
    <lineage>
        <taxon>Bacteria</taxon>
        <taxon>Pseudomonadati</taxon>
        <taxon>Pseudomonadota</taxon>
        <taxon>Alphaproteobacteria</taxon>
        <taxon>Sphingomonadales</taxon>
        <taxon>Sphingomonadaceae</taxon>
        <taxon>Allosphingosinicella</taxon>
    </lineage>
</organism>
<keyword evidence="5" id="KW-0274">FAD</keyword>
<dbReference type="PRINTS" id="PR00368">
    <property type="entry name" value="FADPNR"/>
</dbReference>
<evidence type="ECO:0000256" key="4">
    <source>
        <dbReference type="ARBA" id="ARBA00022723"/>
    </source>
</evidence>
<dbReference type="InterPro" id="IPR050446">
    <property type="entry name" value="FAD-oxidoreductase/Apoptosis"/>
</dbReference>
<dbReference type="AlphaFoldDB" id="A0A2U2J3Y3"/>
<dbReference type="PANTHER" id="PTHR43557">
    <property type="entry name" value="APOPTOSIS-INDUCING FACTOR 1"/>
    <property type="match status" value="1"/>
</dbReference>
<dbReference type="GO" id="GO:0016651">
    <property type="term" value="F:oxidoreductase activity, acting on NAD(P)H"/>
    <property type="evidence" value="ECO:0007669"/>
    <property type="project" value="TreeGrafter"/>
</dbReference>
<keyword evidence="8" id="KW-0411">Iron-sulfur</keyword>
<keyword evidence="4" id="KW-0479">Metal-binding</keyword>
<evidence type="ECO:0000313" key="10">
    <source>
        <dbReference type="EMBL" id="PWG03056.1"/>
    </source>
</evidence>
<dbReference type="GO" id="GO:0046872">
    <property type="term" value="F:metal ion binding"/>
    <property type="evidence" value="ECO:0007669"/>
    <property type="project" value="UniProtKB-KW"/>
</dbReference>
<dbReference type="OrthoDB" id="7809559at2"/>
<keyword evidence="3" id="KW-0001">2Fe-2S</keyword>
<dbReference type="SUPFAM" id="SSF50022">
    <property type="entry name" value="ISP domain"/>
    <property type="match status" value="1"/>
</dbReference>
<dbReference type="GO" id="GO:0051537">
    <property type="term" value="F:2 iron, 2 sulfur cluster binding"/>
    <property type="evidence" value="ECO:0007669"/>
    <property type="project" value="UniProtKB-KW"/>
</dbReference>
<dbReference type="Gene3D" id="3.30.390.30">
    <property type="match status" value="1"/>
</dbReference>
<dbReference type="SUPFAM" id="SSF55424">
    <property type="entry name" value="FAD/NAD-linked reductases, dimerisation (C-terminal) domain"/>
    <property type="match status" value="1"/>
</dbReference>
<keyword evidence="7" id="KW-0408">Iron</keyword>
<keyword evidence="11" id="KW-1185">Reference proteome</keyword>
<dbReference type="Proteomes" id="UP000245916">
    <property type="component" value="Unassembled WGS sequence"/>
</dbReference>
<dbReference type="PRINTS" id="PR00411">
    <property type="entry name" value="PNDRDTASEI"/>
</dbReference>
<evidence type="ECO:0000256" key="3">
    <source>
        <dbReference type="ARBA" id="ARBA00022714"/>
    </source>
</evidence>
<dbReference type="Pfam" id="PF07992">
    <property type="entry name" value="Pyr_redox_2"/>
    <property type="match status" value="1"/>
</dbReference>
<keyword evidence="6" id="KW-0560">Oxidoreductase</keyword>
<sequence>MGETAAATGPDFSEGVRLAELPLHGTLAGRVKDEPVLLTRVNDELFAVGGACTHYGAHLAAGLVTGETVRCPWHHACFSLRTGAALRSPAFDPLPRWRVEREGALVFVREKETAPAPAGTMALPADISSMVIVGGGAAGFASADALRRLGYGGRLTMISSDRDPPCDRPNLSKDYLAGTAQEEWVPLRDDGYYRDRAIDLRLDTEIVAIDAQERTAVARSGEAFPFDRLLIATGSEPISLRAPGFDRPNVHTLRSLADARHIIERAEAGARAAIIGSSFIGLEAAAALRTRGVEVAVISHAEIPFERIFGSEVGRFLQRLHERNGVRFHLGRTASEFDGHVLTLDKGEKVEADFVLVGVGVGPRTALAASLDLTAEDGIPVDEYLETSVSGIFAAGDVANYPDPRSGRRGRIEHWVTALEQGRIAAANMLGLRKPFSHVPFFWSEQYGTALRYVGRAPRWDEVRIDGDMDAGAFTARYFENGELRASASVGRDRENLEDELFLECGPESAENKSCRGNQ</sequence>
<dbReference type="InterPro" id="IPR023753">
    <property type="entry name" value="FAD/NAD-binding_dom"/>
</dbReference>
<evidence type="ECO:0000256" key="6">
    <source>
        <dbReference type="ARBA" id="ARBA00023002"/>
    </source>
</evidence>
<dbReference type="PROSITE" id="PS51296">
    <property type="entry name" value="RIESKE"/>
    <property type="match status" value="1"/>
</dbReference>
<comment type="caution">
    <text evidence="10">The sequence shown here is derived from an EMBL/GenBank/DDBJ whole genome shotgun (WGS) entry which is preliminary data.</text>
</comment>
<dbReference type="Gene3D" id="3.50.50.60">
    <property type="entry name" value="FAD/NAD(P)-binding domain"/>
    <property type="match status" value="2"/>
</dbReference>
<dbReference type="InterPro" id="IPR036188">
    <property type="entry name" value="FAD/NAD-bd_sf"/>
</dbReference>
<evidence type="ECO:0000256" key="2">
    <source>
        <dbReference type="ARBA" id="ARBA00022630"/>
    </source>
</evidence>
<dbReference type="Pfam" id="PF00355">
    <property type="entry name" value="Rieske"/>
    <property type="match status" value="1"/>
</dbReference>
<dbReference type="InterPro" id="IPR028202">
    <property type="entry name" value="Reductase_C"/>
</dbReference>
<reference evidence="10 11" key="1">
    <citation type="submission" date="2018-05" db="EMBL/GenBank/DDBJ databases">
        <title>Genome of Sphingosinicella humi QZX222.</title>
        <authorList>
            <person name="Qiao Z."/>
            <person name="Wang G."/>
        </authorList>
    </citation>
    <scope>NUCLEOTIDE SEQUENCE [LARGE SCALE GENOMIC DNA]</scope>
    <source>
        <strain evidence="10 11">QZX222</strain>
    </source>
</reference>
<name>A0A2U2J3Y3_9SPHN</name>
<gene>
    <name evidence="10" type="ORF">DF286_09375</name>
</gene>
<comment type="cofactor">
    <cofactor evidence="1">
        <name>FAD</name>
        <dbReference type="ChEBI" id="CHEBI:57692"/>
    </cofactor>
</comment>
<evidence type="ECO:0000259" key="9">
    <source>
        <dbReference type="PROSITE" id="PS51296"/>
    </source>
</evidence>